<gene>
    <name evidence="1" type="ORF">N309_02311</name>
</gene>
<name>A0A099ZF86_TINGU</name>
<dbReference type="AlphaFoldDB" id="A0A099ZF86"/>
<dbReference type="EMBL" id="KL892394">
    <property type="protein sequence ID" value="KGL79698.1"/>
    <property type="molecule type" value="Genomic_DNA"/>
</dbReference>
<reference evidence="1 2" key="1">
    <citation type="submission" date="2014-06" db="EMBL/GenBank/DDBJ databases">
        <title>Genome evolution of avian class.</title>
        <authorList>
            <person name="Zhang G."/>
            <person name="Li C."/>
        </authorList>
    </citation>
    <scope>NUCLEOTIDE SEQUENCE [LARGE SCALE GENOMIC DNA]</scope>
    <source>
        <strain evidence="1">BGI_N309</strain>
    </source>
</reference>
<keyword evidence="2" id="KW-1185">Reference proteome</keyword>
<protein>
    <submittedName>
        <fullName evidence="1">Uncharacterized protein</fullName>
    </submittedName>
</protein>
<evidence type="ECO:0000313" key="1">
    <source>
        <dbReference type="EMBL" id="KGL79698.1"/>
    </source>
</evidence>
<dbReference type="Proteomes" id="UP000053641">
    <property type="component" value="Unassembled WGS sequence"/>
</dbReference>
<accession>A0A099ZF86</accession>
<proteinExistence type="predicted"/>
<dbReference type="Gene3D" id="1.10.287.210">
    <property type="match status" value="1"/>
</dbReference>
<feature type="non-terminal residue" evidence="1">
    <location>
        <position position="1"/>
    </location>
</feature>
<dbReference type="SUPFAM" id="SSF58069">
    <property type="entry name" value="Virus ectodomain"/>
    <property type="match status" value="1"/>
</dbReference>
<evidence type="ECO:0000313" key="2">
    <source>
        <dbReference type="Proteomes" id="UP000053641"/>
    </source>
</evidence>
<sequence>AATDFLLLAQGRGYEDFDGLCCMNLPDHSKWIHKSIQELQRLTKRLQITD</sequence>
<feature type="non-terminal residue" evidence="1">
    <location>
        <position position="50"/>
    </location>
</feature>
<organism evidence="1 2">
    <name type="scientific">Tinamus guttatus</name>
    <name type="common">White-throated tinamou</name>
    <dbReference type="NCBI Taxonomy" id="94827"/>
    <lineage>
        <taxon>Eukaryota</taxon>
        <taxon>Metazoa</taxon>
        <taxon>Chordata</taxon>
        <taxon>Craniata</taxon>
        <taxon>Vertebrata</taxon>
        <taxon>Euteleostomi</taxon>
        <taxon>Archelosauria</taxon>
        <taxon>Archosauria</taxon>
        <taxon>Dinosauria</taxon>
        <taxon>Saurischia</taxon>
        <taxon>Theropoda</taxon>
        <taxon>Coelurosauria</taxon>
        <taxon>Aves</taxon>
        <taxon>Palaeognathae</taxon>
        <taxon>Tinamiformes</taxon>
        <taxon>Tinamidae</taxon>
        <taxon>Tinamus</taxon>
    </lineage>
</organism>